<gene>
    <name evidence="1" type="ORF">H5410_031290</name>
</gene>
<organism evidence="1 2">
    <name type="scientific">Solanum commersonii</name>
    <name type="common">Commerson's wild potato</name>
    <name type="synonym">Commerson's nightshade</name>
    <dbReference type="NCBI Taxonomy" id="4109"/>
    <lineage>
        <taxon>Eukaryota</taxon>
        <taxon>Viridiplantae</taxon>
        <taxon>Streptophyta</taxon>
        <taxon>Embryophyta</taxon>
        <taxon>Tracheophyta</taxon>
        <taxon>Spermatophyta</taxon>
        <taxon>Magnoliopsida</taxon>
        <taxon>eudicotyledons</taxon>
        <taxon>Gunneridae</taxon>
        <taxon>Pentapetalae</taxon>
        <taxon>asterids</taxon>
        <taxon>lamiids</taxon>
        <taxon>Solanales</taxon>
        <taxon>Solanaceae</taxon>
        <taxon>Solanoideae</taxon>
        <taxon>Solaneae</taxon>
        <taxon>Solanum</taxon>
    </lineage>
</organism>
<protein>
    <submittedName>
        <fullName evidence="1">Uncharacterized protein</fullName>
    </submittedName>
</protein>
<proteinExistence type="predicted"/>
<keyword evidence="2" id="KW-1185">Reference proteome</keyword>
<dbReference type="EMBL" id="JACXVP010000006">
    <property type="protein sequence ID" value="KAG5599920.1"/>
    <property type="molecule type" value="Genomic_DNA"/>
</dbReference>
<name>A0A9J5YJS7_SOLCO</name>
<evidence type="ECO:0000313" key="1">
    <source>
        <dbReference type="EMBL" id="KAG5599920.1"/>
    </source>
</evidence>
<comment type="caution">
    <text evidence="1">The sequence shown here is derived from an EMBL/GenBank/DDBJ whole genome shotgun (WGS) entry which is preliminary data.</text>
</comment>
<accession>A0A9J5YJS7</accession>
<reference evidence="1 2" key="1">
    <citation type="submission" date="2020-09" db="EMBL/GenBank/DDBJ databases">
        <title>De no assembly of potato wild relative species, Solanum commersonii.</title>
        <authorList>
            <person name="Cho K."/>
        </authorList>
    </citation>
    <scope>NUCLEOTIDE SEQUENCE [LARGE SCALE GENOMIC DNA]</scope>
    <source>
        <strain evidence="1">LZ3.2</strain>
        <tissue evidence="1">Leaf</tissue>
    </source>
</reference>
<dbReference type="Proteomes" id="UP000824120">
    <property type="component" value="Chromosome 6"/>
</dbReference>
<sequence length="90" mass="10316">MKNKGILSIFAQQIFNLTRSFVTPNSKESLSLEEAGQVEKEESKALQLNEHDDTANCVEEDVIPLKIDYQLRRLFKTPTLQNRFNNTSSN</sequence>
<dbReference type="AlphaFoldDB" id="A0A9J5YJS7"/>
<evidence type="ECO:0000313" key="2">
    <source>
        <dbReference type="Proteomes" id="UP000824120"/>
    </source>
</evidence>